<organism evidence="3 4">
    <name type="scientific">Arthrobacter deserti</name>
    <dbReference type="NCBI Taxonomy" id="1742687"/>
    <lineage>
        <taxon>Bacteria</taxon>
        <taxon>Bacillati</taxon>
        <taxon>Actinomycetota</taxon>
        <taxon>Actinomycetes</taxon>
        <taxon>Micrococcales</taxon>
        <taxon>Micrococcaceae</taxon>
        <taxon>Arthrobacter</taxon>
    </lineage>
</organism>
<feature type="transmembrane region" description="Helical" evidence="2">
    <location>
        <begin position="102"/>
        <end position="121"/>
    </location>
</feature>
<keyword evidence="2" id="KW-1133">Transmembrane helix</keyword>
<feature type="transmembrane region" description="Helical" evidence="2">
    <location>
        <begin position="68"/>
        <end position="90"/>
    </location>
</feature>
<feature type="transmembrane region" description="Helical" evidence="2">
    <location>
        <begin position="141"/>
        <end position="162"/>
    </location>
</feature>
<evidence type="ECO:0000313" key="3">
    <source>
        <dbReference type="EMBL" id="NKX50015.1"/>
    </source>
</evidence>
<accession>A0ABX1JPH6</accession>
<feature type="compositionally biased region" description="Low complexity" evidence="1">
    <location>
        <begin position="194"/>
        <end position="208"/>
    </location>
</feature>
<evidence type="ECO:0000256" key="2">
    <source>
        <dbReference type="SAM" id="Phobius"/>
    </source>
</evidence>
<dbReference type="Proteomes" id="UP000523795">
    <property type="component" value="Unassembled WGS sequence"/>
</dbReference>
<gene>
    <name evidence="3" type="ORF">HER39_05380</name>
</gene>
<sequence>PAPGTAPAAGAGSRPVGRVRVSWQTRAMLAGLLLVLVVVAGAVLSTVLPPWWAGTIGSQVRGDPGAGILAGMSYGFIFTLAPLLVAWQLLHPHVGRPWKAALAAAALLLAAPNLLTAGVALDSSDSARQARGVLGLEAAWFLQWTLYSAVAAVLVFMAVVLLRGMWRRRGRELEALRAAGRGRTRQSPPPAGPGPDASGGTSAPSSPGLKTKDPFHHRVCFPVLERIRIRRVDRI</sequence>
<evidence type="ECO:0000256" key="1">
    <source>
        <dbReference type="SAM" id="MobiDB-lite"/>
    </source>
</evidence>
<keyword evidence="4" id="KW-1185">Reference proteome</keyword>
<proteinExistence type="predicted"/>
<feature type="non-terminal residue" evidence="3">
    <location>
        <position position="1"/>
    </location>
</feature>
<feature type="region of interest" description="Disordered" evidence="1">
    <location>
        <begin position="177"/>
        <end position="213"/>
    </location>
</feature>
<protein>
    <submittedName>
        <fullName evidence="3">Uncharacterized protein</fullName>
    </submittedName>
</protein>
<keyword evidence="2" id="KW-0472">Membrane</keyword>
<feature type="transmembrane region" description="Helical" evidence="2">
    <location>
        <begin position="27"/>
        <end position="48"/>
    </location>
</feature>
<reference evidence="3 4" key="1">
    <citation type="submission" date="2020-04" db="EMBL/GenBank/DDBJ databases">
        <authorList>
            <person name="Liu S."/>
        </authorList>
    </citation>
    <scope>NUCLEOTIDE SEQUENCE [LARGE SCALE GENOMIC DNA]</scope>
    <source>
        <strain evidence="3 4">CGMCC 1.15091</strain>
    </source>
</reference>
<evidence type="ECO:0000313" key="4">
    <source>
        <dbReference type="Proteomes" id="UP000523795"/>
    </source>
</evidence>
<dbReference type="EMBL" id="JAAZSR010000054">
    <property type="protein sequence ID" value="NKX50015.1"/>
    <property type="molecule type" value="Genomic_DNA"/>
</dbReference>
<comment type="caution">
    <text evidence="3">The sequence shown here is derived from an EMBL/GenBank/DDBJ whole genome shotgun (WGS) entry which is preliminary data.</text>
</comment>
<keyword evidence="2" id="KW-0812">Transmembrane</keyword>
<name>A0ABX1JPH6_9MICC</name>